<keyword evidence="3" id="KW-0547">Nucleotide-binding</keyword>
<feature type="compositionally biased region" description="Basic residues" evidence="5">
    <location>
        <begin position="73"/>
        <end position="85"/>
    </location>
</feature>
<evidence type="ECO:0000256" key="3">
    <source>
        <dbReference type="ARBA" id="ARBA00022741"/>
    </source>
</evidence>
<dbReference type="PROSITE" id="PS50893">
    <property type="entry name" value="ABC_TRANSPORTER_2"/>
    <property type="match status" value="1"/>
</dbReference>
<feature type="region of interest" description="Disordered" evidence="5">
    <location>
        <begin position="1"/>
        <end position="110"/>
    </location>
</feature>
<protein>
    <submittedName>
        <fullName evidence="7">ABC transporter ATP-binding protein</fullName>
    </submittedName>
</protein>
<dbReference type="PANTHER" id="PTHR24220">
    <property type="entry name" value="IMPORT ATP-BINDING PROTEIN"/>
    <property type="match status" value="1"/>
</dbReference>
<dbReference type="EMBL" id="RJSE01000009">
    <property type="protein sequence ID" value="RNL60847.1"/>
    <property type="molecule type" value="Genomic_DNA"/>
</dbReference>
<gene>
    <name evidence="7" type="ORF">EFK50_19910</name>
</gene>
<feature type="domain" description="ABC transporter" evidence="6">
    <location>
        <begin position="115"/>
        <end position="339"/>
    </location>
</feature>
<keyword evidence="8" id="KW-1185">Reference proteome</keyword>
<evidence type="ECO:0000256" key="5">
    <source>
        <dbReference type="SAM" id="MobiDB-lite"/>
    </source>
</evidence>
<dbReference type="PANTHER" id="PTHR24220:SF689">
    <property type="entry name" value="LIPOPROTEIN-RELEASING SYSTEM ATP-BINDING PROTEIN LOLD"/>
    <property type="match status" value="1"/>
</dbReference>
<evidence type="ECO:0000256" key="1">
    <source>
        <dbReference type="ARBA" id="ARBA00005417"/>
    </source>
</evidence>
<evidence type="ECO:0000313" key="8">
    <source>
        <dbReference type="Proteomes" id="UP000267128"/>
    </source>
</evidence>
<dbReference type="GO" id="GO:0022857">
    <property type="term" value="F:transmembrane transporter activity"/>
    <property type="evidence" value="ECO:0007669"/>
    <property type="project" value="TreeGrafter"/>
</dbReference>
<comment type="similarity">
    <text evidence="1">Belongs to the ABC transporter superfamily.</text>
</comment>
<evidence type="ECO:0000259" key="6">
    <source>
        <dbReference type="PROSITE" id="PS50893"/>
    </source>
</evidence>
<dbReference type="Pfam" id="PF00005">
    <property type="entry name" value="ABC_tran"/>
    <property type="match status" value="1"/>
</dbReference>
<dbReference type="AlphaFoldDB" id="A0A3N0CBL8"/>
<dbReference type="CDD" id="cd03255">
    <property type="entry name" value="ABC_MJ0796_LolCDE_FtsE"/>
    <property type="match status" value="1"/>
</dbReference>
<name>A0A3N0CBL8_9ACTN</name>
<dbReference type="InterPro" id="IPR003439">
    <property type="entry name" value="ABC_transporter-like_ATP-bd"/>
</dbReference>
<feature type="compositionally biased region" description="Basic and acidic residues" evidence="5">
    <location>
        <begin position="1"/>
        <end position="18"/>
    </location>
</feature>
<dbReference type="InterPro" id="IPR003593">
    <property type="entry name" value="AAA+_ATPase"/>
</dbReference>
<evidence type="ECO:0000256" key="4">
    <source>
        <dbReference type="ARBA" id="ARBA00022840"/>
    </source>
</evidence>
<dbReference type="InterPro" id="IPR017911">
    <property type="entry name" value="MacB-like_ATP-bd"/>
</dbReference>
<dbReference type="InterPro" id="IPR017871">
    <property type="entry name" value="ABC_transporter-like_CS"/>
</dbReference>
<dbReference type="PROSITE" id="PS00211">
    <property type="entry name" value="ABC_TRANSPORTER_1"/>
    <property type="match status" value="1"/>
</dbReference>
<proteinExistence type="inferred from homology"/>
<dbReference type="GO" id="GO:0016887">
    <property type="term" value="F:ATP hydrolysis activity"/>
    <property type="evidence" value="ECO:0007669"/>
    <property type="project" value="InterPro"/>
</dbReference>
<dbReference type="Gene3D" id="3.40.50.300">
    <property type="entry name" value="P-loop containing nucleotide triphosphate hydrolases"/>
    <property type="match status" value="1"/>
</dbReference>
<dbReference type="SUPFAM" id="SSF52540">
    <property type="entry name" value="P-loop containing nucleoside triphosphate hydrolases"/>
    <property type="match status" value="1"/>
</dbReference>
<evidence type="ECO:0000256" key="2">
    <source>
        <dbReference type="ARBA" id="ARBA00022448"/>
    </source>
</evidence>
<feature type="compositionally biased region" description="Basic and acidic residues" evidence="5">
    <location>
        <begin position="36"/>
        <end position="46"/>
    </location>
</feature>
<organism evidence="7 8">
    <name type="scientific">Nocardioides marmoriginsengisoli</name>
    <dbReference type="NCBI Taxonomy" id="661483"/>
    <lineage>
        <taxon>Bacteria</taxon>
        <taxon>Bacillati</taxon>
        <taxon>Actinomycetota</taxon>
        <taxon>Actinomycetes</taxon>
        <taxon>Propionibacteriales</taxon>
        <taxon>Nocardioidaceae</taxon>
        <taxon>Nocardioides</taxon>
    </lineage>
</organism>
<dbReference type="GO" id="GO:0005886">
    <property type="term" value="C:plasma membrane"/>
    <property type="evidence" value="ECO:0007669"/>
    <property type="project" value="TreeGrafter"/>
</dbReference>
<sequence length="339" mass="36317">MRRPVEHPRRGDERERRRPALPAPRRRPDRTGAAVHGDDAVDRAEGRPAGPQPLHRVRRAHRPLLRLGDPGRRRSPGARRGRGDRRRGPGDPGSRPGRRPARSPGDGGSVTGYAAELLDVSVAYATDSESVLALNSVSFACRPASSTSIVGRSGSGKSTLISVLSLLREPTVGKVLLDGEDAALMSDANRSVLRSARIGIVFQAFHLEPSLTVLQNVMLGWNFRHAGLSRSQAVARATDDLDSLGIADLAGRRPNALSGGQRQRVAIARAVFARPTLLVADEPTGNLDEETAGAVAEKLLALPGQYGTAVVIVTHDQAIARLADTRLELVRGRIRDARA</sequence>
<feature type="compositionally biased region" description="Basic residues" evidence="5">
    <location>
        <begin position="55"/>
        <end position="64"/>
    </location>
</feature>
<keyword evidence="2" id="KW-0813">Transport</keyword>
<evidence type="ECO:0000313" key="7">
    <source>
        <dbReference type="EMBL" id="RNL60847.1"/>
    </source>
</evidence>
<comment type="caution">
    <text evidence="7">The sequence shown here is derived from an EMBL/GenBank/DDBJ whole genome shotgun (WGS) entry which is preliminary data.</text>
</comment>
<dbReference type="GO" id="GO:0005524">
    <property type="term" value="F:ATP binding"/>
    <property type="evidence" value="ECO:0007669"/>
    <property type="project" value="UniProtKB-KW"/>
</dbReference>
<accession>A0A3N0CBL8</accession>
<dbReference type="Proteomes" id="UP000267128">
    <property type="component" value="Unassembled WGS sequence"/>
</dbReference>
<reference evidence="7 8" key="1">
    <citation type="submission" date="2018-11" db="EMBL/GenBank/DDBJ databases">
        <authorList>
            <person name="Li F."/>
        </authorList>
    </citation>
    <scope>NUCLEOTIDE SEQUENCE [LARGE SCALE GENOMIC DNA]</scope>
    <source>
        <strain evidence="7 8">Gsoil 097</strain>
    </source>
</reference>
<dbReference type="InterPro" id="IPR015854">
    <property type="entry name" value="ABC_transpr_LolD-like"/>
</dbReference>
<dbReference type="OrthoDB" id="9802264at2"/>
<dbReference type="InterPro" id="IPR027417">
    <property type="entry name" value="P-loop_NTPase"/>
</dbReference>
<dbReference type="SMART" id="SM00382">
    <property type="entry name" value="AAA"/>
    <property type="match status" value="1"/>
</dbReference>
<keyword evidence="4 7" id="KW-0067">ATP-binding</keyword>